<feature type="compositionally biased region" description="Low complexity" evidence="1">
    <location>
        <begin position="342"/>
        <end position="358"/>
    </location>
</feature>
<gene>
    <name evidence="2" type="ORF">SLS62_010402</name>
</gene>
<proteinExistence type="predicted"/>
<name>A0AAN9YIE1_9PEZI</name>
<feature type="region of interest" description="Disordered" evidence="1">
    <location>
        <begin position="224"/>
        <end position="428"/>
    </location>
</feature>
<dbReference type="AlphaFoldDB" id="A0AAN9YIE1"/>
<comment type="caution">
    <text evidence="2">The sequence shown here is derived from an EMBL/GenBank/DDBJ whole genome shotgun (WGS) entry which is preliminary data.</text>
</comment>
<evidence type="ECO:0000313" key="3">
    <source>
        <dbReference type="Proteomes" id="UP001320420"/>
    </source>
</evidence>
<sequence>MNTSDDDDGGRSSFGEYNDDSSVASPSFHHSRWPYISPEAQRAVEKRFFEDGATIPFDKLLAGTFSLPRPFFFSEGRRVMFILRHVVAAAHGSDRRLTAEEVDAVSKHAAHSVSRHVWIEPIAITGAAAATVNGRRTFRFPFFQPKPSYFDPAVFPARSFPLFRGIKATAHWHFVRFLAYYPFTFVASFALFESMSAMTFGVRLQRDPCLNALMQDTRAAIRRNIKTPGPPGASQPSSIERQAGYSGSPLPPVPQPQSYPRSQTVGNDTASAPEPPQWDTAQAPAQEPKGSTPPAYPAENPSWDADPFEDDASPVSPAARRAEAAARQQSSGGVSSWDRIRQQAQSGSGASGSFAKGDSSGRESGWAQLRQDKAPNTAEGARGTEQFSYSKQDEEKERRNYEKDQAQKEFDALLDAERRGESSTRGRR</sequence>
<evidence type="ECO:0000256" key="1">
    <source>
        <dbReference type="SAM" id="MobiDB-lite"/>
    </source>
</evidence>
<keyword evidence="3" id="KW-1185">Reference proteome</keyword>
<organism evidence="2 3">
    <name type="scientific">Diatrype stigma</name>
    <dbReference type="NCBI Taxonomy" id="117547"/>
    <lineage>
        <taxon>Eukaryota</taxon>
        <taxon>Fungi</taxon>
        <taxon>Dikarya</taxon>
        <taxon>Ascomycota</taxon>
        <taxon>Pezizomycotina</taxon>
        <taxon>Sordariomycetes</taxon>
        <taxon>Xylariomycetidae</taxon>
        <taxon>Xylariales</taxon>
        <taxon>Diatrypaceae</taxon>
        <taxon>Diatrype</taxon>
    </lineage>
</organism>
<protein>
    <submittedName>
        <fullName evidence="2">Uncharacterized protein</fullName>
    </submittedName>
</protein>
<accession>A0AAN9YIE1</accession>
<feature type="compositionally biased region" description="Basic and acidic residues" evidence="1">
    <location>
        <begin position="391"/>
        <end position="428"/>
    </location>
</feature>
<evidence type="ECO:0000313" key="2">
    <source>
        <dbReference type="EMBL" id="KAK7743987.1"/>
    </source>
</evidence>
<dbReference type="Proteomes" id="UP001320420">
    <property type="component" value="Unassembled WGS sequence"/>
</dbReference>
<feature type="region of interest" description="Disordered" evidence="1">
    <location>
        <begin position="1"/>
        <end position="28"/>
    </location>
</feature>
<reference evidence="2 3" key="1">
    <citation type="submission" date="2024-02" db="EMBL/GenBank/DDBJ databases">
        <title>De novo assembly and annotation of 12 fungi associated with fruit tree decline syndrome in Ontario, Canada.</title>
        <authorList>
            <person name="Sulman M."/>
            <person name="Ellouze W."/>
            <person name="Ilyukhin E."/>
        </authorList>
    </citation>
    <scope>NUCLEOTIDE SEQUENCE [LARGE SCALE GENOMIC DNA]</scope>
    <source>
        <strain evidence="2 3">M11/M66-122</strain>
    </source>
</reference>
<dbReference type="EMBL" id="JAKJXP020000127">
    <property type="protein sequence ID" value="KAK7743987.1"/>
    <property type="molecule type" value="Genomic_DNA"/>
</dbReference>